<accession>A0AAE3M8E3</accession>
<comment type="caution">
    <text evidence="1">The sequence shown here is derived from an EMBL/GenBank/DDBJ whole genome shotgun (WGS) entry which is preliminary data.</text>
</comment>
<evidence type="ECO:0000313" key="2">
    <source>
        <dbReference type="Proteomes" id="UP001209229"/>
    </source>
</evidence>
<dbReference type="EMBL" id="JAPDPJ010000069">
    <property type="protein sequence ID" value="MCW3788886.1"/>
    <property type="molecule type" value="Genomic_DNA"/>
</dbReference>
<name>A0AAE3M8E3_9BACT</name>
<proteinExistence type="predicted"/>
<dbReference type="AlphaFoldDB" id="A0AAE3M8E3"/>
<dbReference type="RefSeq" id="WP_301192442.1">
    <property type="nucleotide sequence ID" value="NZ_JAPDPJ010000069.1"/>
</dbReference>
<keyword evidence="2" id="KW-1185">Reference proteome</keyword>
<reference evidence="1" key="1">
    <citation type="submission" date="2022-10" db="EMBL/GenBank/DDBJ databases">
        <authorList>
            <person name="Yu W.X."/>
        </authorList>
    </citation>
    <scope>NUCLEOTIDE SEQUENCE</scope>
    <source>
        <strain evidence="1">AAT</strain>
    </source>
</reference>
<protein>
    <submittedName>
        <fullName evidence="1">Uncharacterized protein</fullName>
    </submittedName>
</protein>
<gene>
    <name evidence="1" type="ORF">OM075_20625</name>
</gene>
<evidence type="ECO:0000313" key="1">
    <source>
        <dbReference type="EMBL" id="MCW3788886.1"/>
    </source>
</evidence>
<organism evidence="1 2">
    <name type="scientific">Plebeiibacterium sediminum</name>
    <dbReference type="NCBI Taxonomy" id="2992112"/>
    <lineage>
        <taxon>Bacteria</taxon>
        <taxon>Pseudomonadati</taxon>
        <taxon>Bacteroidota</taxon>
        <taxon>Bacteroidia</taxon>
        <taxon>Marinilabiliales</taxon>
        <taxon>Marinilabiliaceae</taxon>
        <taxon>Plebeiibacterium</taxon>
    </lineage>
</organism>
<sequence length="138" mass="15966">MKKLIILTTFILTTFINTQAEDDILRITSMQQVDTSKEPSAVIIDWSEDTGVIKMMDYDVELMKGGKTLHFIQTGDPVIRSGKTDDGVVYHLQTIPYYCKEEDKNTKITTSIFDDGRYMVSILFIDLEMMYKYMVIRL</sequence>
<dbReference type="Proteomes" id="UP001209229">
    <property type="component" value="Unassembled WGS sequence"/>
</dbReference>